<sequence>MDVDNRKGNGIKDNYDRVERKMIEVEMSEKQKNLLDRSLMADNIKPINFKALMEYVKENWIGPGKFECGDLGPHKCIITMESTKFRDEALSNPILLHFFDWHYHKVSMEVHNMLVEKKMGRFDWFADSSVVIGHFYENCEVLGETSDAI</sequence>
<dbReference type="Proteomes" id="UP001341840">
    <property type="component" value="Unassembled WGS sequence"/>
</dbReference>
<reference evidence="1 2" key="1">
    <citation type="journal article" date="2023" name="Plants (Basel)">
        <title>Bridging the Gap: Combining Genomics and Transcriptomics Approaches to Understand Stylosanthes scabra, an Orphan Legume from the Brazilian Caatinga.</title>
        <authorList>
            <person name="Ferreira-Neto J.R.C."/>
            <person name="da Silva M.D."/>
            <person name="Binneck E."/>
            <person name="de Melo N.F."/>
            <person name="da Silva R.H."/>
            <person name="de Melo A.L.T.M."/>
            <person name="Pandolfi V."/>
            <person name="Bustamante F.O."/>
            <person name="Brasileiro-Vidal A.C."/>
            <person name="Benko-Iseppon A.M."/>
        </authorList>
    </citation>
    <scope>NUCLEOTIDE SEQUENCE [LARGE SCALE GENOMIC DNA]</scope>
    <source>
        <tissue evidence="1">Leaves</tissue>
    </source>
</reference>
<proteinExistence type="predicted"/>
<dbReference type="EMBL" id="JASCZI010030536">
    <property type="protein sequence ID" value="MED6123436.1"/>
    <property type="molecule type" value="Genomic_DNA"/>
</dbReference>
<evidence type="ECO:0000313" key="1">
    <source>
        <dbReference type="EMBL" id="MED6123436.1"/>
    </source>
</evidence>
<accession>A0ABU6RI03</accession>
<name>A0ABU6RI03_9FABA</name>
<comment type="caution">
    <text evidence="1">The sequence shown here is derived from an EMBL/GenBank/DDBJ whole genome shotgun (WGS) entry which is preliminary data.</text>
</comment>
<evidence type="ECO:0000313" key="2">
    <source>
        <dbReference type="Proteomes" id="UP001341840"/>
    </source>
</evidence>
<keyword evidence="2" id="KW-1185">Reference proteome</keyword>
<gene>
    <name evidence="1" type="ORF">PIB30_049168</name>
</gene>
<protein>
    <submittedName>
        <fullName evidence="1">Uncharacterized protein</fullName>
    </submittedName>
</protein>
<organism evidence="1 2">
    <name type="scientific">Stylosanthes scabra</name>
    <dbReference type="NCBI Taxonomy" id="79078"/>
    <lineage>
        <taxon>Eukaryota</taxon>
        <taxon>Viridiplantae</taxon>
        <taxon>Streptophyta</taxon>
        <taxon>Embryophyta</taxon>
        <taxon>Tracheophyta</taxon>
        <taxon>Spermatophyta</taxon>
        <taxon>Magnoliopsida</taxon>
        <taxon>eudicotyledons</taxon>
        <taxon>Gunneridae</taxon>
        <taxon>Pentapetalae</taxon>
        <taxon>rosids</taxon>
        <taxon>fabids</taxon>
        <taxon>Fabales</taxon>
        <taxon>Fabaceae</taxon>
        <taxon>Papilionoideae</taxon>
        <taxon>50 kb inversion clade</taxon>
        <taxon>dalbergioids sensu lato</taxon>
        <taxon>Dalbergieae</taxon>
        <taxon>Pterocarpus clade</taxon>
        <taxon>Stylosanthes</taxon>
    </lineage>
</organism>